<dbReference type="Gene3D" id="2.40.160.130">
    <property type="entry name" value="Capsule assembly protein Wzi"/>
    <property type="match status" value="1"/>
</dbReference>
<accession>A0ABW5J412</accession>
<organism evidence="2 3">
    <name type="scientific">Emticicia soli</name>
    <dbReference type="NCBI Taxonomy" id="2027878"/>
    <lineage>
        <taxon>Bacteria</taxon>
        <taxon>Pseudomonadati</taxon>
        <taxon>Bacteroidota</taxon>
        <taxon>Cytophagia</taxon>
        <taxon>Cytophagales</taxon>
        <taxon>Leadbetterellaceae</taxon>
        <taxon>Emticicia</taxon>
    </lineage>
</organism>
<dbReference type="InterPro" id="IPR038636">
    <property type="entry name" value="Wzi_sf"/>
</dbReference>
<keyword evidence="3" id="KW-1185">Reference proteome</keyword>
<evidence type="ECO:0000313" key="3">
    <source>
        <dbReference type="Proteomes" id="UP001597510"/>
    </source>
</evidence>
<comment type="caution">
    <text evidence="2">The sequence shown here is derived from an EMBL/GenBank/DDBJ whole genome shotgun (WGS) entry which is preliminary data.</text>
</comment>
<name>A0ABW5J412_9BACT</name>
<keyword evidence="1" id="KW-0732">Signal</keyword>
<feature type="signal peptide" evidence="1">
    <location>
        <begin position="1"/>
        <end position="23"/>
    </location>
</feature>
<evidence type="ECO:0000313" key="2">
    <source>
        <dbReference type="EMBL" id="MFD2520288.1"/>
    </source>
</evidence>
<feature type="chain" id="PRO_5045498030" evidence="1">
    <location>
        <begin position="24"/>
        <end position="494"/>
    </location>
</feature>
<dbReference type="Proteomes" id="UP001597510">
    <property type="component" value="Unassembled WGS sequence"/>
</dbReference>
<protein>
    <submittedName>
        <fullName evidence="2">Capsule assembly Wzi family protein</fullName>
    </submittedName>
</protein>
<dbReference type="RefSeq" id="WP_340235700.1">
    <property type="nucleotide sequence ID" value="NZ_JBBEWC010000004.1"/>
</dbReference>
<reference evidence="3" key="1">
    <citation type="journal article" date="2019" name="Int. J. Syst. Evol. Microbiol.">
        <title>The Global Catalogue of Microorganisms (GCM) 10K type strain sequencing project: providing services to taxonomists for standard genome sequencing and annotation.</title>
        <authorList>
            <consortium name="The Broad Institute Genomics Platform"/>
            <consortium name="The Broad Institute Genome Sequencing Center for Infectious Disease"/>
            <person name="Wu L."/>
            <person name="Ma J."/>
        </authorList>
    </citation>
    <scope>NUCLEOTIDE SEQUENCE [LARGE SCALE GENOMIC DNA]</scope>
    <source>
        <strain evidence="3">KCTC 52344</strain>
    </source>
</reference>
<dbReference type="EMBL" id="JBHULC010000004">
    <property type="protein sequence ID" value="MFD2520288.1"/>
    <property type="molecule type" value="Genomic_DNA"/>
</dbReference>
<sequence>MIKIFRPFLVLLFCLNSYINVYAQNNILSDIKYQVGTGAYVSGKTPFWMRANQYGIVPQQGPFFTLQGGVYREYDSTKRDFKQIKKFDIGYGASVVVNAAKQSQLLLPEVYAKIRYGAFEFYAGRRKEIIGLTDTLLNPGSYIWSGNALPLPKVQISIPNYTSIIGKGLISIKGAYAHGWFGNQAYTDGYYLHQKWLYGKVGRDSWKFNFYGGINHQVQWGGYAEAQKDNTFSTKNGYFSADPFVYLNVVLPIAWRIPNDGTYTDFETQNRFGNHLGSVDFGVSMKTAFANISFYRQIPYEDGQMPEVILSMDGNYSLNFDLKEKKQLHQISFGYLDTRRQAGELTKFARWVGKKETHFGEFQNYFNHGQYIEGWSYQGNGIGTPLIIPNKDLKENAQFFPDRIFTVDNRVQAYSIAATGKLGNYGYLFKSSLITSLGTPSFVREKSLKQFSSLLALNIPLEKLKLDSKINIAFDSGELYGNNIGISFFIVKKW</sequence>
<proteinExistence type="predicted"/>
<evidence type="ECO:0000256" key="1">
    <source>
        <dbReference type="SAM" id="SignalP"/>
    </source>
</evidence>
<gene>
    <name evidence="2" type="ORF">ACFSR2_05285</name>
</gene>